<dbReference type="InterPro" id="IPR017585">
    <property type="entry name" value="SAF_FlgA"/>
</dbReference>
<keyword evidence="8" id="KW-0969">Cilium</keyword>
<organism evidence="8 9">
    <name type="scientific">Gallaecimonas pentaromativorans</name>
    <dbReference type="NCBI Taxonomy" id="584787"/>
    <lineage>
        <taxon>Bacteria</taxon>
        <taxon>Pseudomonadati</taxon>
        <taxon>Pseudomonadota</taxon>
        <taxon>Gammaproteobacteria</taxon>
        <taxon>Enterobacterales</taxon>
        <taxon>Gallaecimonadaceae</taxon>
        <taxon>Gallaecimonas</taxon>
    </lineage>
</organism>
<dbReference type="GO" id="GO:0042597">
    <property type="term" value="C:periplasmic space"/>
    <property type="evidence" value="ECO:0007669"/>
    <property type="project" value="UniProtKB-SubCell"/>
</dbReference>
<dbReference type="AlphaFoldDB" id="A0A3N1PG72"/>
<dbReference type="CDD" id="cd11614">
    <property type="entry name" value="SAF_CpaB_FlgA_like"/>
    <property type="match status" value="1"/>
</dbReference>
<sequence>MNYKQHTVKRKARRKQKLPPWKATLPLFLLTLPVLSWAGDLSQALRSDARARLASYARQAAWPRDYKVRTSAWLPASAKELPPCETGFAFAPSNANDKPWGRIPYDVSCQSPQWQLRARVEVTVTLSVWTARRSVRRGDNLSQGDLVRRPVVLDDIYGGFITDANQLLGYEARRNLRSGQVLAANMVAPPMLVRKGEDVVIRVRVKGVTASMKGQALSDGGKGDSIRVRNLSSGKELSAWVVEKGVVETRF</sequence>
<evidence type="ECO:0000313" key="8">
    <source>
        <dbReference type="EMBL" id="ROQ25870.1"/>
    </source>
</evidence>
<dbReference type="GO" id="GO:0044780">
    <property type="term" value="P:bacterial-type flagellum assembly"/>
    <property type="evidence" value="ECO:0007669"/>
    <property type="project" value="InterPro"/>
</dbReference>
<name>A0A3N1PG72_9GAMM</name>
<evidence type="ECO:0000259" key="7">
    <source>
        <dbReference type="SMART" id="SM00858"/>
    </source>
</evidence>
<evidence type="ECO:0000256" key="5">
    <source>
        <dbReference type="ARBA" id="ARBA00022764"/>
    </source>
</evidence>
<evidence type="ECO:0000256" key="1">
    <source>
        <dbReference type="ARBA" id="ARBA00004418"/>
    </source>
</evidence>
<dbReference type="PANTHER" id="PTHR36307">
    <property type="entry name" value="FLAGELLA BASAL BODY P-RING FORMATION PROTEIN FLGA"/>
    <property type="match status" value="1"/>
</dbReference>
<comment type="subcellular location">
    <subcellularLocation>
        <location evidence="1">Periplasm</location>
    </subcellularLocation>
</comment>
<dbReference type="STRING" id="584787.GCA_001247655_02929"/>
<dbReference type="Proteomes" id="UP000268033">
    <property type="component" value="Unassembled WGS sequence"/>
</dbReference>
<dbReference type="Pfam" id="PF13144">
    <property type="entry name" value="ChapFlgA"/>
    <property type="match status" value="1"/>
</dbReference>
<dbReference type="InterPro" id="IPR013974">
    <property type="entry name" value="SAF"/>
</dbReference>
<evidence type="ECO:0000256" key="6">
    <source>
        <dbReference type="ARBA" id="ARBA00025643"/>
    </source>
</evidence>
<evidence type="ECO:0000313" key="9">
    <source>
        <dbReference type="Proteomes" id="UP000268033"/>
    </source>
</evidence>
<protein>
    <recommendedName>
        <fullName evidence="3">Flagella basal body P-ring formation protein FlgA</fullName>
    </recommendedName>
</protein>
<comment type="similarity">
    <text evidence="2">Belongs to the FlgA family.</text>
</comment>
<keyword evidence="9" id="KW-1185">Reference proteome</keyword>
<evidence type="ECO:0000256" key="4">
    <source>
        <dbReference type="ARBA" id="ARBA00022729"/>
    </source>
</evidence>
<keyword evidence="5" id="KW-0574">Periplasm</keyword>
<comment type="function">
    <text evidence="6">Involved in the assembly process of the P-ring formation. It may associate with FlgF on the rod constituting a structure essential for the P-ring assembly or may act as a modulator protein for the P-ring assembly.</text>
</comment>
<dbReference type="InterPro" id="IPR039246">
    <property type="entry name" value="Flagellar_FlgA"/>
</dbReference>
<dbReference type="Gene3D" id="2.30.30.760">
    <property type="match status" value="1"/>
</dbReference>
<dbReference type="EMBL" id="RJUL01000005">
    <property type="protein sequence ID" value="ROQ25870.1"/>
    <property type="molecule type" value="Genomic_DNA"/>
</dbReference>
<keyword evidence="8" id="KW-0966">Cell projection</keyword>
<dbReference type="PANTHER" id="PTHR36307:SF1">
    <property type="entry name" value="FLAGELLA BASAL BODY P-RING FORMATION PROTEIN FLGA"/>
    <property type="match status" value="1"/>
</dbReference>
<evidence type="ECO:0000256" key="2">
    <source>
        <dbReference type="ARBA" id="ARBA00010474"/>
    </source>
</evidence>
<accession>A0A3N1PG72</accession>
<evidence type="ECO:0000256" key="3">
    <source>
        <dbReference type="ARBA" id="ARBA00014754"/>
    </source>
</evidence>
<keyword evidence="8" id="KW-0282">Flagellum</keyword>
<keyword evidence="4" id="KW-0732">Signal</keyword>
<proteinExistence type="inferred from homology"/>
<dbReference type="SMART" id="SM00858">
    <property type="entry name" value="SAF"/>
    <property type="match status" value="1"/>
</dbReference>
<reference evidence="8 9" key="1">
    <citation type="submission" date="2018-11" db="EMBL/GenBank/DDBJ databases">
        <title>Genomic Encyclopedia of Type Strains, Phase IV (KMG-IV): sequencing the most valuable type-strain genomes for metagenomic binning, comparative biology and taxonomic classification.</title>
        <authorList>
            <person name="Goeker M."/>
        </authorList>
    </citation>
    <scope>NUCLEOTIDE SEQUENCE [LARGE SCALE GENOMIC DNA]</scope>
    <source>
        <strain evidence="8 9">DSM 21945</strain>
    </source>
</reference>
<dbReference type="Gene3D" id="3.90.1210.10">
    <property type="entry name" value="Antifreeze-like/N-acetylneuraminic acid synthase C-terminal domain"/>
    <property type="match status" value="1"/>
</dbReference>
<comment type="caution">
    <text evidence="8">The sequence shown here is derived from an EMBL/GenBank/DDBJ whole genome shotgun (WGS) entry which is preliminary data.</text>
</comment>
<dbReference type="NCBIfam" id="TIGR03170">
    <property type="entry name" value="flgA_cterm"/>
    <property type="match status" value="1"/>
</dbReference>
<gene>
    <name evidence="8" type="ORF">EDC28_105181</name>
</gene>
<feature type="domain" description="SAF" evidence="7">
    <location>
        <begin position="126"/>
        <end position="188"/>
    </location>
</feature>